<evidence type="ECO:0000256" key="1">
    <source>
        <dbReference type="SAM" id="MobiDB-lite"/>
    </source>
</evidence>
<comment type="caution">
    <text evidence="2">The sequence shown here is derived from an EMBL/GenBank/DDBJ whole genome shotgun (WGS) entry which is preliminary data.</text>
</comment>
<evidence type="ECO:0000313" key="2">
    <source>
        <dbReference type="EMBL" id="GEZ44105.1"/>
    </source>
</evidence>
<feature type="compositionally biased region" description="Basic and acidic residues" evidence="1">
    <location>
        <begin position="161"/>
        <end position="178"/>
    </location>
</feature>
<feature type="compositionally biased region" description="Basic and acidic residues" evidence="1">
    <location>
        <begin position="1"/>
        <end position="18"/>
    </location>
</feature>
<name>A0A699IDP9_TANCI</name>
<dbReference type="AlphaFoldDB" id="A0A699IDP9"/>
<accession>A0A699IDP9</accession>
<reference evidence="2" key="1">
    <citation type="journal article" date="2019" name="Sci. Rep.">
        <title>Draft genome of Tanacetum cinerariifolium, the natural source of mosquito coil.</title>
        <authorList>
            <person name="Yamashiro T."/>
            <person name="Shiraishi A."/>
            <person name="Satake H."/>
            <person name="Nakayama K."/>
        </authorList>
    </citation>
    <scope>NUCLEOTIDE SEQUENCE</scope>
</reference>
<feature type="region of interest" description="Disordered" evidence="1">
    <location>
        <begin position="1"/>
        <end position="26"/>
    </location>
</feature>
<gene>
    <name evidence="2" type="ORF">Tci_516078</name>
</gene>
<sequence>MKKARGDDEVKLIDKESSDSDDEDEVTEILKIDTNAFDFETPMCRAFKELNYLLQIDPDVLTKTIEGFKTYEDYKDDWIYDGNEDVPWVHERPWTDNGIWKEPTPVRHHYEPFNYKMDVQSGQFIAGKMMDIDSKPREEDLKNKAIIEGIIDQDDESSNEGWRRWDNFENTNHDHEER</sequence>
<protein>
    <submittedName>
        <fullName evidence="2">Uncharacterized protein</fullName>
    </submittedName>
</protein>
<feature type="region of interest" description="Disordered" evidence="1">
    <location>
        <begin position="150"/>
        <end position="178"/>
    </location>
</feature>
<proteinExistence type="predicted"/>
<dbReference type="EMBL" id="BKCJ010279280">
    <property type="protein sequence ID" value="GEZ44105.1"/>
    <property type="molecule type" value="Genomic_DNA"/>
</dbReference>
<organism evidence="2">
    <name type="scientific">Tanacetum cinerariifolium</name>
    <name type="common">Dalmatian daisy</name>
    <name type="synonym">Chrysanthemum cinerariifolium</name>
    <dbReference type="NCBI Taxonomy" id="118510"/>
    <lineage>
        <taxon>Eukaryota</taxon>
        <taxon>Viridiplantae</taxon>
        <taxon>Streptophyta</taxon>
        <taxon>Embryophyta</taxon>
        <taxon>Tracheophyta</taxon>
        <taxon>Spermatophyta</taxon>
        <taxon>Magnoliopsida</taxon>
        <taxon>eudicotyledons</taxon>
        <taxon>Gunneridae</taxon>
        <taxon>Pentapetalae</taxon>
        <taxon>asterids</taxon>
        <taxon>campanulids</taxon>
        <taxon>Asterales</taxon>
        <taxon>Asteraceae</taxon>
        <taxon>Asteroideae</taxon>
        <taxon>Anthemideae</taxon>
        <taxon>Anthemidinae</taxon>
        <taxon>Tanacetum</taxon>
    </lineage>
</organism>